<dbReference type="AlphaFoldDB" id="A0A1I2V3W9"/>
<name>A0A1I2V3W9_9CORY</name>
<dbReference type="InterPro" id="IPR001387">
    <property type="entry name" value="Cro/C1-type_HTH"/>
</dbReference>
<evidence type="ECO:0000313" key="3">
    <source>
        <dbReference type="Proteomes" id="UP000199065"/>
    </source>
</evidence>
<keyword evidence="2" id="KW-0371">Homeobox</keyword>
<dbReference type="Pfam" id="PF13384">
    <property type="entry name" value="HTH_23"/>
    <property type="match status" value="1"/>
</dbReference>
<dbReference type="InterPro" id="IPR010982">
    <property type="entry name" value="Lambda_DNA-bd_dom_sf"/>
</dbReference>
<evidence type="ECO:0000313" key="2">
    <source>
        <dbReference type="EMBL" id="SFG84038.1"/>
    </source>
</evidence>
<dbReference type="PROSITE" id="PS50943">
    <property type="entry name" value="HTH_CROC1"/>
    <property type="match status" value="1"/>
</dbReference>
<gene>
    <name evidence="2" type="ORF">SAMN05660282_02116</name>
</gene>
<feature type="domain" description="HTH cro/C1-type" evidence="1">
    <location>
        <begin position="101"/>
        <end position="121"/>
    </location>
</feature>
<dbReference type="Gene3D" id="1.10.260.40">
    <property type="entry name" value="lambda repressor-like DNA-binding domains"/>
    <property type="match status" value="1"/>
</dbReference>
<protein>
    <submittedName>
        <fullName evidence="2">Homeodomain-like domain-containing protein</fullName>
    </submittedName>
</protein>
<dbReference type="Proteomes" id="UP000199065">
    <property type="component" value="Unassembled WGS sequence"/>
</dbReference>
<proteinExistence type="predicted"/>
<dbReference type="RefSeq" id="WP_092287147.1">
    <property type="nucleotide sequence ID" value="NZ_FOPJ01000018.1"/>
</dbReference>
<dbReference type="EMBL" id="FOPJ01000018">
    <property type="protein sequence ID" value="SFG84038.1"/>
    <property type="molecule type" value="Genomic_DNA"/>
</dbReference>
<keyword evidence="3" id="KW-1185">Reference proteome</keyword>
<organism evidence="2 3">
    <name type="scientific">Corynebacterium spheniscorum</name>
    <dbReference type="NCBI Taxonomy" id="185761"/>
    <lineage>
        <taxon>Bacteria</taxon>
        <taxon>Bacillati</taxon>
        <taxon>Actinomycetota</taxon>
        <taxon>Actinomycetes</taxon>
        <taxon>Mycobacteriales</taxon>
        <taxon>Corynebacteriaceae</taxon>
        <taxon>Corynebacterium</taxon>
    </lineage>
</organism>
<keyword evidence="2" id="KW-0238">DNA-binding</keyword>
<sequence>MIHVNATVARDGRWWIVKVADYDITGQAAHLKDAEAVAREIIALWLDLDEDDISATVTPVLDEGIASAFLTADAEDKRARSLAAHAAKLRSEAVRQLLDTGMTQKEAAEMLGVSRQRIAQLAAR</sequence>
<dbReference type="OrthoDB" id="5772641at2"/>
<evidence type="ECO:0000259" key="1">
    <source>
        <dbReference type="PROSITE" id="PS50943"/>
    </source>
</evidence>
<reference evidence="2 3" key="1">
    <citation type="submission" date="2016-10" db="EMBL/GenBank/DDBJ databases">
        <authorList>
            <person name="de Groot N.N."/>
        </authorList>
    </citation>
    <scope>NUCLEOTIDE SEQUENCE [LARGE SCALE GENOMIC DNA]</scope>
    <source>
        <strain>J11</strain>
        <strain evidence="3">PG 39</strain>
    </source>
</reference>
<dbReference type="GO" id="GO:0003677">
    <property type="term" value="F:DNA binding"/>
    <property type="evidence" value="ECO:0007669"/>
    <property type="project" value="UniProtKB-KW"/>
</dbReference>
<accession>A0A1I2V3W9</accession>